<organism evidence="1">
    <name type="scientific">marine metagenome</name>
    <dbReference type="NCBI Taxonomy" id="408172"/>
    <lineage>
        <taxon>unclassified sequences</taxon>
        <taxon>metagenomes</taxon>
        <taxon>ecological metagenomes</taxon>
    </lineage>
</organism>
<dbReference type="AlphaFoldDB" id="A0A382QPW8"/>
<protein>
    <submittedName>
        <fullName evidence="1">Uncharacterized protein</fullName>
    </submittedName>
</protein>
<name>A0A382QPW8_9ZZZZ</name>
<proteinExistence type="predicted"/>
<evidence type="ECO:0000313" key="1">
    <source>
        <dbReference type="EMBL" id="SVC87559.1"/>
    </source>
</evidence>
<accession>A0A382QPW8</accession>
<sequence>MYLTLNICMRAIEFVYNEEGPASKALCKSSKPASELGASQLASCKSQGLRARSGKKSYKIGKKRVKVAGKTIKGKPYGGPLPLYSK</sequence>
<gene>
    <name evidence="1" type="ORF">METZ01_LOCUS340413</name>
</gene>
<reference evidence="1" key="1">
    <citation type="submission" date="2018-05" db="EMBL/GenBank/DDBJ databases">
        <authorList>
            <person name="Lanie J.A."/>
            <person name="Ng W.-L."/>
            <person name="Kazmierczak K.M."/>
            <person name="Andrzejewski T.M."/>
            <person name="Davidsen T.M."/>
            <person name="Wayne K.J."/>
            <person name="Tettelin H."/>
            <person name="Glass J.I."/>
            <person name="Rusch D."/>
            <person name="Podicherti R."/>
            <person name="Tsui H.-C.T."/>
            <person name="Winkler M.E."/>
        </authorList>
    </citation>
    <scope>NUCLEOTIDE SEQUENCE</scope>
</reference>
<dbReference type="EMBL" id="UINC01116071">
    <property type="protein sequence ID" value="SVC87559.1"/>
    <property type="molecule type" value="Genomic_DNA"/>
</dbReference>